<proteinExistence type="predicted"/>
<organism evidence="1 2">
    <name type="scientific">Pseudomonas shirazica</name>
    <dbReference type="NCBI Taxonomy" id="1940636"/>
    <lineage>
        <taxon>Bacteria</taxon>
        <taxon>Pseudomonadati</taxon>
        <taxon>Pseudomonadota</taxon>
        <taxon>Gammaproteobacteria</taxon>
        <taxon>Pseudomonadales</taxon>
        <taxon>Pseudomonadaceae</taxon>
        <taxon>Pseudomonas</taxon>
    </lineage>
</organism>
<name>A0ABY9SII0_9PSED</name>
<keyword evidence="2" id="KW-1185">Reference proteome</keyword>
<evidence type="ECO:0000313" key="1">
    <source>
        <dbReference type="EMBL" id="WMY83400.1"/>
    </source>
</evidence>
<evidence type="ECO:0000313" key="2">
    <source>
        <dbReference type="Proteomes" id="UP001258940"/>
    </source>
</evidence>
<dbReference type="Proteomes" id="UP001258940">
    <property type="component" value="Chromosome"/>
</dbReference>
<gene>
    <name evidence="1" type="ORF">QR297_15600</name>
</gene>
<protein>
    <recommendedName>
        <fullName evidence="3">Type IV pilus assembly protein PilO</fullName>
    </recommendedName>
</protein>
<dbReference type="RefSeq" id="WP_236222546.1">
    <property type="nucleotide sequence ID" value="NZ_CP127845.1"/>
</dbReference>
<accession>A0ABY9SII0</accession>
<reference evidence="1 2" key="1">
    <citation type="journal article" date="2023" name="J Bioinform Genom">
        <title>Complete genome sequence of the bacterium Pseudomonas shirazica hy376 from natural waters of algiers.</title>
        <authorList>
            <person name="Haffaressas Y."/>
            <person name="Seghouani N."/>
            <person name="Arzamasceva V.O."/>
            <person name="Tepeeva A.N."/>
            <person name="Vasilenko O.V."/>
        </authorList>
    </citation>
    <scope>NUCLEOTIDE SEQUENCE [LARGE SCALE GENOMIC DNA]</scope>
    <source>
        <strain evidence="1 2">HY376</strain>
    </source>
</reference>
<dbReference type="EMBL" id="CP127845">
    <property type="protein sequence ID" value="WMY83400.1"/>
    <property type="molecule type" value="Genomic_DNA"/>
</dbReference>
<sequence length="359" mass="40016">MGTVVIDNDESALALLETLLRDPDLPAPDVEFKDWPRFEMHVKGERYHSTITPELMESFLDLQKTINKSFALVRYSDSSKRLTNADRDDLKILVEVREGSSGFVAKLEEQASAITAGLCEGFKNMDSRHKLITFLALGAMAFGYLGYSNHLDHQSEARKAELAKIESDAERQERMKTLELVKEVSDASSERYAQLMGMVVQHAPQVQTISEHMAGTYNKLIAATKDSDSISVQGIDLSGPAVEELSKTPRNVSVEDRSAGVFRVLGVDHKSTAEYKLSLYDVVRKTEITATLPRDGSFVSDAILDVIQEAEWGGKVVMLHLVTKTRAGKLVKAEVEKVTRITEQDAYRDMSDEQLTTER</sequence>
<evidence type="ECO:0008006" key="3">
    <source>
        <dbReference type="Google" id="ProtNLM"/>
    </source>
</evidence>